<dbReference type="InterPro" id="IPR014362">
    <property type="entry name" value="Glu_DH"/>
</dbReference>
<feature type="active site" description="Proton donor" evidence="7">
    <location>
        <position position="127"/>
    </location>
</feature>
<comment type="catalytic activity">
    <reaction evidence="5">
        <text>L-glutamate + NADP(+) + H2O = 2-oxoglutarate + NH4(+) + NADPH + H(+)</text>
        <dbReference type="Rhea" id="RHEA:11612"/>
        <dbReference type="ChEBI" id="CHEBI:15377"/>
        <dbReference type="ChEBI" id="CHEBI:15378"/>
        <dbReference type="ChEBI" id="CHEBI:16810"/>
        <dbReference type="ChEBI" id="CHEBI:28938"/>
        <dbReference type="ChEBI" id="CHEBI:29985"/>
        <dbReference type="ChEBI" id="CHEBI:57783"/>
        <dbReference type="ChEBI" id="CHEBI:58349"/>
        <dbReference type="EC" id="1.4.1.4"/>
    </reaction>
</comment>
<dbReference type="FunFam" id="1.10.285.10:FF:000001">
    <property type="entry name" value="Glutamate dehydrogenase"/>
    <property type="match status" value="1"/>
</dbReference>
<feature type="binding site" evidence="8">
    <location>
        <position position="166"/>
    </location>
    <ligand>
        <name>substrate</name>
    </ligand>
</feature>
<dbReference type="PANTHER" id="PTHR43571:SF1">
    <property type="entry name" value="NADP-SPECIFIC GLUTAMATE DEHYDROGENASE 1-RELATED"/>
    <property type="match status" value="1"/>
</dbReference>
<keyword evidence="8" id="KW-0520">NAD</keyword>
<dbReference type="Pfam" id="PF02812">
    <property type="entry name" value="ELFV_dehydrog_N"/>
    <property type="match status" value="1"/>
</dbReference>
<feature type="binding site" evidence="8">
    <location>
        <position position="115"/>
    </location>
    <ligand>
        <name>substrate</name>
    </ligand>
</feature>
<evidence type="ECO:0000256" key="4">
    <source>
        <dbReference type="ARBA" id="ARBA00023002"/>
    </source>
</evidence>
<feature type="binding site" evidence="8">
    <location>
        <position position="112"/>
    </location>
    <ligand>
        <name>substrate</name>
    </ligand>
</feature>
<dbReference type="InterPro" id="IPR050724">
    <property type="entry name" value="Glu_Leu_Phe_Val_DH"/>
</dbReference>
<dbReference type="EMBL" id="QETA01000005">
    <property type="protein sequence ID" value="PWF22257.1"/>
    <property type="molecule type" value="Genomic_DNA"/>
</dbReference>
<dbReference type="PRINTS" id="PR00082">
    <property type="entry name" value="GLFDHDRGNASE"/>
</dbReference>
<organism evidence="12 13">
    <name type="scientific">Corticimicrobacter populi</name>
    <dbReference type="NCBI Taxonomy" id="2175229"/>
    <lineage>
        <taxon>Bacteria</taxon>
        <taxon>Pseudomonadati</taxon>
        <taxon>Pseudomonadota</taxon>
        <taxon>Betaproteobacteria</taxon>
        <taxon>Burkholderiales</taxon>
        <taxon>Alcaligenaceae</taxon>
        <taxon>Corticimicrobacter</taxon>
    </lineage>
</organism>
<dbReference type="InterPro" id="IPR046346">
    <property type="entry name" value="Aminoacid_DH-like_N_sf"/>
</dbReference>
<dbReference type="InterPro" id="IPR006096">
    <property type="entry name" value="Glu/Leu/Phe/Val/Trp_DH_C"/>
</dbReference>
<dbReference type="PANTHER" id="PTHR43571">
    <property type="entry name" value="NADP-SPECIFIC GLUTAMATE DEHYDROGENASE 1-RELATED"/>
    <property type="match status" value="1"/>
</dbReference>
<dbReference type="InterPro" id="IPR006097">
    <property type="entry name" value="Glu/Leu/Phe/Val/Trp_DH_dimer"/>
</dbReference>
<feature type="site" description="Important for catalysis" evidence="9">
    <location>
        <position position="167"/>
    </location>
</feature>
<dbReference type="RefSeq" id="WP_109062495.1">
    <property type="nucleotide sequence ID" value="NZ_QETA01000005.1"/>
</dbReference>
<gene>
    <name evidence="12" type="ORF">DD235_12885</name>
</gene>
<dbReference type="Pfam" id="PF00208">
    <property type="entry name" value="ELFV_dehydrog"/>
    <property type="match status" value="1"/>
</dbReference>
<feature type="binding site" evidence="8">
    <location>
        <position position="210"/>
    </location>
    <ligand>
        <name>NAD(+)</name>
        <dbReference type="ChEBI" id="CHEBI:57540"/>
    </ligand>
</feature>
<keyword evidence="4 6" id="KW-0560">Oxidoreductase</keyword>
<sequence length="447" mass="48267">MNEQTLDGFLQYVAARDPHQPEFLQAVREVVGSLWPFIQANPRYARHALLERLVEPERVIQFRVSWVDDKGQARVNRAFRIQHSSAIGPFKGGMRFHPSVNLSILKFLAFEQTFKNALTTLPMGGGKGGSDFDPKGKSDAEVMRFCQALATELFRHLGPDTDVPAGDIGVGGREVGFMAGMYKKLSNSAASVFTGKDPAFGGSLIRPEATGYGTVYFVREMLARNGQSLEGKRVSVSGSGNVAQYAIEKALELGAIVVTASDSAGTVVDEAGFTPEKLAALMHVKNETRGRIEDYAREHGLRYEAGKRPWHVPVDIALPCATQNELDLDDARTLIANGVQCVAEGANMPSTLEAAEAFIHAGVLYAPGKASNAGGVAVSGLEMSQNAIRLSWARDEVDQRLRGIMHSIHESCLRYGSQPDGTVNYLNGANIAGFVKVADSMLAQGIV</sequence>
<feature type="binding site" evidence="8">
    <location>
        <position position="379"/>
    </location>
    <ligand>
        <name>substrate</name>
    </ligand>
</feature>
<dbReference type="Proteomes" id="UP000245212">
    <property type="component" value="Unassembled WGS sequence"/>
</dbReference>
<reference evidence="13" key="1">
    <citation type="submission" date="2018-05" db="EMBL/GenBank/DDBJ databases">
        <authorList>
            <person name="Li Y."/>
        </authorList>
    </citation>
    <scope>NUCLEOTIDE SEQUENCE [LARGE SCALE GENOMIC DNA]</scope>
    <source>
        <strain evidence="13">3d-2-2</strain>
    </source>
</reference>
<dbReference type="InterPro" id="IPR033922">
    <property type="entry name" value="NAD_bind_Glu_DH"/>
</dbReference>
<dbReference type="PIRSF" id="PIRSF000185">
    <property type="entry name" value="Glu_DH"/>
    <property type="match status" value="1"/>
</dbReference>
<dbReference type="NCBIfam" id="NF006929">
    <property type="entry name" value="PRK09414.1"/>
    <property type="match status" value="1"/>
</dbReference>
<name>A0A2V1JY40_9BURK</name>
<dbReference type="GO" id="GO:0000166">
    <property type="term" value="F:nucleotide binding"/>
    <property type="evidence" value="ECO:0007669"/>
    <property type="project" value="UniProtKB-KW"/>
</dbReference>
<evidence type="ECO:0000256" key="8">
    <source>
        <dbReference type="PIRSR" id="PIRSR000185-2"/>
    </source>
</evidence>
<accession>A0A2V1JY40</accession>
<evidence type="ECO:0000256" key="9">
    <source>
        <dbReference type="PIRSR" id="PIRSR000185-3"/>
    </source>
</evidence>
<dbReference type="InterPro" id="IPR036291">
    <property type="entry name" value="NAD(P)-bd_dom_sf"/>
</dbReference>
<keyword evidence="8" id="KW-0547">Nucleotide-binding</keyword>
<evidence type="ECO:0000256" key="1">
    <source>
        <dbReference type="ARBA" id="ARBA00003868"/>
    </source>
</evidence>
<protein>
    <recommendedName>
        <fullName evidence="6">Glutamate dehydrogenase</fullName>
    </recommendedName>
</protein>
<evidence type="ECO:0000256" key="10">
    <source>
        <dbReference type="RuleBase" id="RU004417"/>
    </source>
</evidence>
<dbReference type="PROSITE" id="PS00074">
    <property type="entry name" value="GLFV_DEHYDROGENASE"/>
    <property type="match status" value="1"/>
</dbReference>
<dbReference type="SUPFAM" id="SSF51735">
    <property type="entry name" value="NAD(P)-binding Rossmann-fold domains"/>
    <property type="match status" value="1"/>
</dbReference>
<dbReference type="Gene3D" id="3.40.50.10860">
    <property type="entry name" value="Leucine Dehydrogenase, chain A, domain 1"/>
    <property type="match status" value="1"/>
</dbReference>
<feature type="binding site" evidence="8">
    <location>
        <position position="91"/>
    </location>
    <ligand>
        <name>substrate</name>
    </ligand>
</feature>
<dbReference type="FunFam" id="3.40.50.720:FF:000030">
    <property type="entry name" value="Glutamate dehydrogenase"/>
    <property type="match status" value="1"/>
</dbReference>
<evidence type="ECO:0000256" key="6">
    <source>
        <dbReference type="PIRNR" id="PIRNR000185"/>
    </source>
</evidence>
<comment type="similarity">
    <text evidence="2 6 10">Belongs to the Glu/Leu/Phe/Val dehydrogenases family.</text>
</comment>
<dbReference type="Gene3D" id="3.40.50.720">
    <property type="entry name" value="NAD(P)-binding Rossmann-like Domain"/>
    <property type="match status" value="1"/>
</dbReference>
<dbReference type="SUPFAM" id="SSF53223">
    <property type="entry name" value="Aminoacid dehydrogenase-like, N-terminal domain"/>
    <property type="match status" value="1"/>
</dbReference>
<proteinExistence type="inferred from homology"/>
<dbReference type="Gene3D" id="1.10.285.10">
    <property type="entry name" value="Glutamate Dehydrogenase, chain A, domain 3"/>
    <property type="match status" value="2"/>
</dbReference>
<dbReference type="InterPro" id="IPR033524">
    <property type="entry name" value="Glu/Leu/Phe/Val_DH_AS"/>
</dbReference>
<dbReference type="AlphaFoldDB" id="A0A2V1JY40"/>
<dbReference type="GO" id="GO:0004354">
    <property type="term" value="F:glutamate dehydrogenase (NADP+) activity"/>
    <property type="evidence" value="ECO:0007669"/>
    <property type="project" value="UniProtKB-EC"/>
</dbReference>
<feature type="domain" description="Glutamate/phenylalanine/leucine/valine/L-tryptophan dehydrogenase C-terminal" evidence="11">
    <location>
        <begin position="203"/>
        <end position="445"/>
    </location>
</feature>
<dbReference type="SMART" id="SM00839">
    <property type="entry name" value="ELFV_dehydrog"/>
    <property type="match status" value="1"/>
</dbReference>
<dbReference type="InterPro" id="IPR006095">
    <property type="entry name" value="Glu/Leu/Phe/Val/Trp_DH"/>
</dbReference>
<feature type="binding site" evidence="8">
    <location>
        <position position="241"/>
    </location>
    <ligand>
        <name>NAD(+)</name>
        <dbReference type="ChEBI" id="CHEBI:57540"/>
    </ligand>
</feature>
<comment type="function">
    <text evidence="1">Catalyzes the reversible oxidative deamination of glutamate to alpha-ketoglutarate and ammonia.</text>
</comment>
<dbReference type="FunFam" id="3.40.50.10860:FF:000002">
    <property type="entry name" value="Glutamate dehydrogenase"/>
    <property type="match status" value="1"/>
</dbReference>
<evidence type="ECO:0000256" key="3">
    <source>
        <dbReference type="ARBA" id="ARBA00011643"/>
    </source>
</evidence>
<keyword evidence="13" id="KW-1185">Reference proteome</keyword>
<comment type="subunit">
    <text evidence="3">Homohexamer.</text>
</comment>
<evidence type="ECO:0000256" key="7">
    <source>
        <dbReference type="PIRSR" id="PIRSR000185-1"/>
    </source>
</evidence>
<evidence type="ECO:0000313" key="12">
    <source>
        <dbReference type="EMBL" id="PWF22257.1"/>
    </source>
</evidence>
<evidence type="ECO:0000259" key="11">
    <source>
        <dbReference type="SMART" id="SM00839"/>
    </source>
</evidence>
<evidence type="ECO:0000313" key="13">
    <source>
        <dbReference type="Proteomes" id="UP000245212"/>
    </source>
</evidence>
<comment type="caution">
    <text evidence="12">The sequence shown here is derived from an EMBL/GenBank/DDBJ whole genome shotgun (WGS) entry which is preliminary data.</text>
</comment>
<evidence type="ECO:0000256" key="2">
    <source>
        <dbReference type="ARBA" id="ARBA00006382"/>
    </source>
</evidence>
<dbReference type="CDD" id="cd05313">
    <property type="entry name" value="NAD_bind_2_Glu_DH"/>
    <property type="match status" value="1"/>
</dbReference>
<dbReference type="GO" id="GO:0006537">
    <property type="term" value="P:glutamate biosynthetic process"/>
    <property type="evidence" value="ECO:0007669"/>
    <property type="project" value="TreeGrafter"/>
</dbReference>
<evidence type="ECO:0000256" key="5">
    <source>
        <dbReference type="ARBA" id="ARBA00048584"/>
    </source>
</evidence>
<dbReference type="GO" id="GO:0005829">
    <property type="term" value="C:cytosol"/>
    <property type="evidence" value="ECO:0007669"/>
    <property type="project" value="TreeGrafter"/>
</dbReference>